<gene>
    <name evidence="14" type="primary">pcrA</name>
    <name evidence="14" type="ORF">GCM10025783_23320</name>
</gene>
<comment type="similarity">
    <text evidence="1">Belongs to the helicase family. UvrD subfamily.</text>
</comment>
<keyword evidence="15" id="KW-1185">Reference proteome</keyword>
<dbReference type="RefSeq" id="WP_345481367.1">
    <property type="nucleotide sequence ID" value="NZ_BAABLP010000004.1"/>
</dbReference>
<evidence type="ECO:0000256" key="6">
    <source>
        <dbReference type="ARBA" id="ARBA00023125"/>
    </source>
</evidence>
<keyword evidence="2 11" id="KW-0547">Nucleotide-binding</keyword>
<dbReference type="Pfam" id="PF00580">
    <property type="entry name" value="UvrD-helicase"/>
    <property type="match status" value="1"/>
</dbReference>
<dbReference type="EC" id="5.6.2.4" evidence="9"/>
<dbReference type="GO" id="GO:0004386">
    <property type="term" value="F:helicase activity"/>
    <property type="evidence" value="ECO:0007669"/>
    <property type="project" value="UniProtKB-KW"/>
</dbReference>
<keyword evidence="4 11" id="KW-0347">Helicase</keyword>
<evidence type="ECO:0000256" key="4">
    <source>
        <dbReference type="ARBA" id="ARBA00022806"/>
    </source>
</evidence>
<dbReference type="Gene3D" id="1.10.10.160">
    <property type="match status" value="1"/>
</dbReference>
<dbReference type="CDD" id="cd18807">
    <property type="entry name" value="SF1_C_UvrD"/>
    <property type="match status" value="1"/>
</dbReference>
<comment type="catalytic activity">
    <reaction evidence="8">
        <text>Couples ATP hydrolysis with the unwinding of duplex DNA by translocating in the 3'-5' direction.</text>
        <dbReference type="EC" id="5.6.2.4"/>
    </reaction>
</comment>
<dbReference type="Proteomes" id="UP001500121">
    <property type="component" value="Unassembled WGS sequence"/>
</dbReference>
<evidence type="ECO:0000313" key="15">
    <source>
        <dbReference type="Proteomes" id="UP001500121"/>
    </source>
</evidence>
<keyword evidence="6" id="KW-0238">DNA-binding</keyword>
<evidence type="ECO:0000256" key="5">
    <source>
        <dbReference type="ARBA" id="ARBA00022840"/>
    </source>
</evidence>
<evidence type="ECO:0000256" key="2">
    <source>
        <dbReference type="ARBA" id="ARBA00022741"/>
    </source>
</evidence>
<evidence type="ECO:0000256" key="3">
    <source>
        <dbReference type="ARBA" id="ARBA00022801"/>
    </source>
</evidence>
<dbReference type="PANTHER" id="PTHR11070">
    <property type="entry name" value="UVRD / RECB / PCRA DNA HELICASE FAMILY MEMBER"/>
    <property type="match status" value="1"/>
</dbReference>
<accession>A0ABP8Z981</accession>
<comment type="caution">
    <text evidence="14">The sequence shown here is derived from an EMBL/GenBank/DDBJ whole genome shotgun (WGS) entry which is preliminary data.</text>
</comment>
<evidence type="ECO:0000256" key="8">
    <source>
        <dbReference type="ARBA" id="ARBA00034617"/>
    </source>
</evidence>
<dbReference type="SUPFAM" id="SSF52540">
    <property type="entry name" value="P-loop containing nucleoside triphosphate hydrolases"/>
    <property type="match status" value="1"/>
</dbReference>
<name>A0ABP8Z981_9MICO</name>
<dbReference type="PROSITE" id="PS51198">
    <property type="entry name" value="UVRD_HELICASE_ATP_BIND"/>
    <property type="match status" value="1"/>
</dbReference>
<evidence type="ECO:0000259" key="13">
    <source>
        <dbReference type="PROSITE" id="PS51217"/>
    </source>
</evidence>
<reference evidence="15" key="1">
    <citation type="journal article" date="2019" name="Int. J. Syst. Evol. Microbiol.">
        <title>The Global Catalogue of Microorganisms (GCM) 10K type strain sequencing project: providing services to taxonomists for standard genome sequencing and annotation.</title>
        <authorList>
            <consortium name="The Broad Institute Genomics Platform"/>
            <consortium name="The Broad Institute Genome Sequencing Center for Infectious Disease"/>
            <person name="Wu L."/>
            <person name="Ma J."/>
        </authorList>
    </citation>
    <scope>NUCLEOTIDE SEQUENCE [LARGE SCALE GENOMIC DNA]</scope>
    <source>
        <strain evidence="15">JCM 19015</strain>
    </source>
</reference>
<dbReference type="InterPro" id="IPR000212">
    <property type="entry name" value="DNA_helicase_UvrD/REP"/>
</dbReference>
<dbReference type="Pfam" id="PF13361">
    <property type="entry name" value="UvrD_C"/>
    <property type="match status" value="2"/>
</dbReference>
<dbReference type="CDD" id="cd17932">
    <property type="entry name" value="DEXQc_UvrD"/>
    <property type="match status" value="1"/>
</dbReference>
<dbReference type="PROSITE" id="PS51217">
    <property type="entry name" value="UVRD_HELICASE_CTER"/>
    <property type="match status" value="1"/>
</dbReference>
<keyword evidence="5 11" id="KW-0067">ATP-binding</keyword>
<feature type="domain" description="UvrD-like helicase C-terminal" evidence="13">
    <location>
        <begin position="305"/>
        <end position="585"/>
    </location>
</feature>
<evidence type="ECO:0000256" key="1">
    <source>
        <dbReference type="ARBA" id="ARBA00009922"/>
    </source>
</evidence>
<keyword evidence="3 11" id="KW-0378">Hydrolase</keyword>
<comment type="catalytic activity">
    <reaction evidence="10">
        <text>ATP + H2O = ADP + phosphate + H(+)</text>
        <dbReference type="Rhea" id="RHEA:13065"/>
        <dbReference type="ChEBI" id="CHEBI:15377"/>
        <dbReference type="ChEBI" id="CHEBI:15378"/>
        <dbReference type="ChEBI" id="CHEBI:30616"/>
        <dbReference type="ChEBI" id="CHEBI:43474"/>
        <dbReference type="ChEBI" id="CHEBI:456216"/>
        <dbReference type="EC" id="5.6.2.4"/>
    </reaction>
</comment>
<dbReference type="InterPro" id="IPR013986">
    <property type="entry name" value="DExx_box_DNA_helicase_dom_sf"/>
</dbReference>
<dbReference type="PANTHER" id="PTHR11070:SF2">
    <property type="entry name" value="ATP-DEPENDENT DNA HELICASE SRS2"/>
    <property type="match status" value="1"/>
</dbReference>
<dbReference type="InterPro" id="IPR027417">
    <property type="entry name" value="P-loop_NTPase"/>
</dbReference>
<evidence type="ECO:0000259" key="12">
    <source>
        <dbReference type="PROSITE" id="PS51198"/>
    </source>
</evidence>
<keyword evidence="7" id="KW-0413">Isomerase</keyword>
<protein>
    <recommendedName>
        <fullName evidence="9">DNA 3'-5' helicase</fullName>
        <ecNumber evidence="9">5.6.2.4</ecNumber>
    </recommendedName>
</protein>
<dbReference type="EMBL" id="BAABLP010000004">
    <property type="protein sequence ID" value="GAA4750163.1"/>
    <property type="molecule type" value="Genomic_DNA"/>
</dbReference>
<proteinExistence type="inferred from homology"/>
<feature type="domain" description="UvrD-like helicase ATP-binding" evidence="12">
    <location>
        <begin position="18"/>
        <end position="304"/>
    </location>
</feature>
<evidence type="ECO:0000313" key="14">
    <source>
        <dbReference type="EMBL" id="GAA4750163.1"/>
    </source>
</evidence>
<feature type="binding site" evidence="11">
    <location>
        <begin position="39"/>
        <end position="46"/>
    </location>
    <ligand>
        <name>ATP</name>
        <dbReference type="ChEBI" id="CHEBI:30616"/>
    </ligand>
</feature>
<dbReference type="InterPro" id="IPR014016">
    <property type="entry name" value="UvrD-like_ATP-bd"/>
</dbReference>
<evidence type="ECO:0000256" key="11">
    <source>
        <dbReference type="PROSITE-ProRule" id="PRU00560"/>
    </source>
</evidence>
<organism evidence="14 15">
    <name type="scientific">Amnibacterium soli</name>
    <dbReference type="NCBI Taxonomy" id="1282736"/>
    <lineage>
        <taxon>Bacteria</taxon>
        <taxon>Bacillati</taxon>
        <taxon>Actinomycetota</taxon>
        <taxon>Actinomycetes</taxon>
        <taxon>Micrococcales</taxon>
        <taxon>Microbacteriaceae</taxon>
        <taxon>Amnibacterium</taxon>
    </lineage>
</organism>
<evidence type="ECO:0000256" key="10">
    <source>
        <dbReference type="ARBA" id="ARBA00048988"/>
    </source>
</evidence>
<dbReference type="Gene3D" id="3.40.50.300">
    <property type="entry name" value="P-loop containing nucleotide triphosphate hydrolases"/>
    <property type="match status" value="2"/>
</dbReference>
<dbReference type="Pfam" id="PF21196">
    <property type="entry name" value="PcrA_UvrD_tudor"/>
    <property type="match status" value="1"/>
</dbReference>
<evidence type="ECO:0000256" key="9">
    <source>
        <dbReference type="ARBA" id="ARBA00034808"/>
    </source>
</evidence>
<evidence type="ECO:0000256" key="7">
    <source>
        <dbReference type="ARBA" id="ARBA00023235"/>
    </source>
</evidence>
<sequence length="772" mass="84564">MTQLLQPSSVPVSSALLEGLNPRQREAVLYRGPALLIVAGAGSGKTSVLTRRIASLLETREAWPSQILAITFTNKAAGEMRERVRHLVGHAADGMWISTFHSACVRILRREAEVFGYASGFTIYDSGDSRPLLKRIIKQHEADVMGFSVANVAAKISKLKNELVDAETFSRQVNLADPKEAMFLTMFREYSRTLQAANAFDFDDLIAQTVYLFRAFPHVAEPYRRRFRHILVDEYQDTNHAQYALIRELTKPAPAIEPASLTVVGDSDQSIYAFRGADIRNIIEFEQDYRDATVVLLEQNYRSTQTILDAANAVIANNFDRKPKNLFTAGGPGAKIVGFTGYSGHDEAQFVADEIEQLHREGTEYREIAVFYRTNAQTRALEEILIRSAVPYRILGGTKFYERAEIKDAMAYLIAVANPADALAVRRILNSPKRGIGSVTETQLANFAERNGMTFRAALRHAGEQGFGPKIAKAITGLSDLLDEATALTAPPEEGMAPVPVFDVLALLMNRSGYVDALRASKDPQDEARLENIEELLAVTKEFQRNNPDGLLIDFLTETALVAAADELDDTSGTVSLMTLHTAKGLEFKAVFLTGIEEDLLPHRMSANEPGGPAEERRLFYVGITRARERLYLSLAMTRNSYGETSVSAPSRFLAEVPAELIEWKQSPGMAGPGGGSRVAGSLAWGGSSSGAAGGGAAQQKPKTEWTNRVTGKVRDNGDLELAVGDRVKHDDFGEGRVQGITGTAAKRIAEVQFDSAGRKRLLVKVAPIVKL</sequence>
<dbReference type="InterPro" id="IPR014017">
    <property type="entry name" value="DNA_helicase_UvrD-like_C"/>
</dbReference>
<dbReference type="Gene3D" id="1.10.486.10">
    <property type="entry name" value="PCRA, domain 4"/>
    <property type="match status" value="1"/>
</dbReference>